<evidence type="ECO:0000256" key="1">
    <source>
        <dbReference type="ARBA" id="ARBA00006987"/>
    </source>
</evidence>
<proteinExistence type="inferred from homology"/>
<dbReference type="Pfam" id="PF03401">
    <property type="entry name" value="TctC"/>
    <property type="match status" value="1"/>
</dbReference>
<feature type="signal peptide" evidence="2">
    <location>
        <begin position="1"/>
        <end position="25"/>
    </location>
</feature>
<dbReference type="InterPro" id="IPR042100">
    <property type="entry name" value="Bug_dom1"/>
</dbReference>
<dbReference type="PIRSF" id="PIRSF017082">
    <property type="entry name" value="YflP"/>
    <property type="match status" value="1"/>
</dbReference>
<comment type="similarity">
    <text evidence="1">Belongs to the UPF0065 (bug) family.</text>
</comment>
<dbReference type="RefSeq" id="WP_086079858.1">
    <property type="nucleotide sequence ID" value="NZ_CP021111.1"/>
</dbReference>
<sequence>MKRRQAIHWAGVVLAAFLAGSGAMAGEPWPARELSLYVNYGAGSSTDLVGRALAQEMEKALGEPVVVQNKPGAQGTLGPGFVARQAADGYAIGILSYAPVAIAPHMMNVSYTLADFDVIAGIGRYRYGVAVRADSPYRTVQDLVDAAKRGNGVSFSATGAPNNLALLKLGELTGGQFVFVPMKSGPDAVAAVLGNHVQAVVQTPSDIMPFVQGGQLRLLASVSPVRWPEVPETSTMKEAGYDVEIDSWTGIAAPRGLAPQVRQALERATLTAVQSSAYQDQVRKLGVDPAAMDGERYRVFLETGYRDMAKALSDAGLAKASN</sequence>
<evidence type="ECO:0000313" key="3">
    <source>
        <dbReference type="EMBL" id="ARP96107.1"/>
    </source>
</evidence>
<dbReference type="EMBL" id="CP021111">
    <property type="protein sequence ID" value="ARP96107.1"/>
    <property type="molecule type" value="Genomic_DNA"/>
</dbReference>
<evidence type="ECO:0000313" key="4">
    <source>
        <dbReference type="Proteomes" id="UP000194161"/>
    </source>
</evidence>
<dbReference type="InterPro" id="IPR005064">
    <property type="entry name" value="BUG"/>
</dbReference>
<evidence type="ECO:0000256" key="2">
    <source>
        <dbReference type="SAM" id="SignalP"/>
    </source>
</evidence>
<gene>
    <name evidence="3" type="ORF">CAL15_18035</name>
</gene>
<dbReference type="OrthoDB" id="8678477at2"/>
<dbReference type="Gene3D" id="3.40.190.150">
    <property type="entry name" value="Bordetella uptake gene, domain 1"/>
    <property type="match status" value="1"/>
</dbReference>
<feature type="chain" id="PRO_5012958616" evidence="2">
    <location>
        <begin position="26"/>
        <end position="322"/>
    </location>
</feature>
<dbReference type="STRING" id="463040.CAL15_18035"/>
<dbReference type="PANTHER" id="PTHR42928">
    <property type="entry name" value="TRICARBOXYLATE-BINDING PROTEIN"/>
    <property type="match status" value="1"/>
</dbReference>
<keyword evidence="4" id="KW-1185">Reference proteome</keyword>
<dbReference type="Gene3D" id="3.40.190.10">
    <property type="entry name" value="Periplasmic binding protein-like II"/>
    <property type="match status" value="1"/>
</dbReference>
<protein>
    <submittedName>
        <fullName evidence="3">ABC transporter substrate-binding protein</fullName>
    </submittedName>
</protein>
<organism evidence="3 4">
    <name type="scientific">Bordetella genomosp. 13</name>
    <dbReference type="NCBI Taxonomy" id="463040"/>
    <lineage>
        <taxon>Bacteria</taxon>
        <taxon>Pseudomonadati</taxon>
        <taxon>Pseudomonadota</taxon>
        <taxon>Betaproteobacteria</taxon>
        <taxon>Burkholderiales</taxon>
        <taxon>Alcaligenaceae</taxon>
        <taxon>Bordetella</taxon>
    </lineage>
</organism>
<dbReference type="SUPFAM" id="SSF53850">
    <property type="entry name" value="Periplasmic binding protein-like II"/>
    <property type="match status" value="1"/>
</dbReference>
<name>A0A1W6ZFL4_9BORD</name>
<reference evidence="3 4" key="1">
    <citation type="submission" date="2017-05" db="EMBL/GenBank/DDBJ databases">
        <title>Complete and WGS of Bordetella genogroups.</title>
        <authorList>
            <person name="Spilker T."/>
            <person name="LiPuma J."/>
        </authorList>
    </citation>
    <scope>NUCLEOTIDE SEQUENCE [LARGE SCALE GENOMIC DNA]</scope>
    <source>
        <strain evidence="3 4">AU7206</strain>
    </source>
</reference>
<dbReference type="PANTHER" id="PTHR42928:SF5">
    <property type="entry name" value="BLR1237 PROTEIN"/>
    <property type="match status" value="1"/>
</dbReference>
<dbReference type="KEGG" id="bgm:CAL15_18035"/>
<keyword evidence="2" id="KW-0732">Signal</keyword>
<dbReference type="CDD" id="cd07012">
    <property type="entry name" value="PBP2_Bug_TTT"/>
    <property type="match status" value="1"/>
</dbReference>
<accession>A0A1W6ZFL4</accession>
<dbReference type="Proteomes" id="UP000194161">
    <property type="component" value="Chromosome"/>
</dbReference>
<dbReference type="AlphaFoldDB" id="A0A1W6ZFL4"/>